<evidence type="ECO:0000313" key="2">
    <source>
        <dbReference type="EMBL" id="PSL01258.1"/>
    </source>
</evidence>
<proteinExistence type="predicted"/>
<sequence>MNQSYDHLEIIVINDGSTDGSLSILENYAKQFPEKIKLIDTINKGVSAATNLGINVAKGEYIQFLDADDILSPDKIANQVSLLQGESSAIMASCEWVMFKDDLVDQTHVPYGVFGDFSSGLNWLLHAWNHQEMMQPAAWLTHRELILKGGPWNERLKINQDGEFFCRVLVKCQGIVFEPKGKVYYRMPGESNVSQQKSQKALMSMMESYHCYQKAVLSVEDSKRVRIALKKVYQKFLYDVFPNFSILLKEAEKSIEELGVYENTYIGGPKFQIVSKIIGFKNALRLKRLFQ</sequence>
<comment type="caution">
    <text evidence="2">The sequence shown here is derived from an EMBL/GenBank/DDBJ whole genome shotgun (WGS) entry which is preliminary data.</text>
</comment>
<organism evidence="2 3">
    <name type="scientific">Cecembia rubra</name>
    <dbReference type="NCBI Taxonomy" id="1485585"/>
    <lineage>
        <taxon>Bacteria</taxon>
        <taxon>Pseudomonadati</taxon>
        <taxon>Bacteroidota</taxon>
        <taxon>Cytophagia</taxon>
        <taxon>Cytophagales</taxon>
        <taxon>Cyclobacteriaceae</taxon>
        <taxon>Cecembia</taxon>
    </lineage>
</organism>
<dbReference type="SUPFAM" id="SSF53448">
    <property type="entry name" value="Nucleotide-diphospho-sugar transferases"/>
    <property type="match status" value="1"/>
</dbReference>
<name>A0A2P8DVJ1_9BACT</name>
<protein>
    <submittedName>
        <fullName evidence="2">Glycosyl transferase family 2</fullName>
    </submittedName>
</protein>
<feature type="domain" description="Glycosyltransferase 2-like" evidence="1">
    <location>
        <begin position="2"/>
        <end position="93"/>
    </location>
</feature>
<dbReference type="InterPro" id="IPR029044">
    <property type="entry name" value="Nucleotide-diphossugar_trans"/>
</dbReference>
<dbReference type="AlphaFoldDB" id="A0A2P8DVJ1"/>
<gene>
    <name evidence="2" type="ORF">CLV48_11460</name>
</gene>
<keyword evidence="2" id="KW-0808">Transferase</keyword>
<dbReference type="Gene3D" id="3.90.550.10">
    <property type="entry name" value="Spore Coat Polysaccharide Biosynthesis Protein SpsA, Chain A"/>
    <property type="match status" value="1"/>
</dbReference>
<evidence type="ECO:0000259" key="1">
    <source>
        <dbReference type="Pfam" id="PF00535"/>
    </source>
</evidence>
<dbReference type="Proteomes" id="UP000240708">
    <property type="component" value="Unassembled WGS sequence"/>
</dbReference>
<dbReference type="EMBL" id="PYGF01000014">
    <property type="protein sequence ID" value="PSL01258.1"/>
    <property type="molecule type" value="Genomic_DNA"/>
</dbReference>
<dbReference type="InterPro" id="IPR001173">
    <property type="entry name" value="Glyco_trans_2-like"/>
</dbReference>
<keyword evidence="3" id="KW-1185">Reference proteome</keyword>
<dbReference type="PANTHER" id="PTHR22916">
    <property type="entry name" value="GLYCOSYLTRANSFERASE"/>
    <property type="match status" value="1"/>
</dbReference>
<accession>A0A2P8DVJ1</accession>
<dbReference type="GO" id="GO:0016758">
    <property type="term" value="F:hexosyltransferase activity"/>
    <property type="evidence" value="ECO:0007669"/>
    <property type="project" value="UniProtKB-ARBA"/>
</dbReference>
<evidence type="ECO:0000313" key="3">
    <source>
        <dbReference type="Proteomes" id="UP000240708"/>
    </source>
</evidence>
<reference evidence="2 3" key="1">
    <citation type="submission" date="2018-03" db="EMBL/GenBank/DDBJ databases">
        <title>Genomic Encyclopedia of Archaeal and Bacterial Type Strains, Phase II (KMG-II): from individual species to whole genera.</title>
        <authorList>
            <person name="Goeker M."/>
        </authorList>
    </citation>
    <scope>NUCLEOTIDE SEQUENCE [LARGE SCALE GENOMIC DNA]</scope>
    <source>
        <strain evidence="2 3">DSM 28057</strain>
    </source>
</reference>
<dbReference type="CDD" id="cd00761">
    <property type="entry name" value="Glyco_tranf_GTA_type"/>
    <property type="match status" value="1"/>
</dbReference>
<dbReference type="Pfam" id="PF00535">
    <property type="entry name" value="Glycos_transf_2"/>
    <property type="match status" value="1"/>
</dbReference>